<keyword evidence="1" id="KW-0472">Membrane</keyword>
<evidence type="ECO:0000313" key="2">
    <source>
        <dbReference type="EMBL" id="SCA59929.1"/>
    </source>
</evidence>
<dbReference type="VEuPathDB" id="PlasmoDB:PVPAM_040008400"/>
<keyword evidence="1" id="KW-1133">Transmembrane helix</keyword>
<dbReference type="InterPro" id="IPR008780">
    <property type="entry name" value="Plasmodium_Vir"/>
</dbReference>
<feature type="transmembrane region" description="Helical" evidence="1">
    <location>
        <begin position="242"/>
        <end position="264"/>
    </location>
</feature>
<name>A0A1G4E1Q1_PLAVI</name>
<evidence type="ECO:0000256" key="1">
    <source>
        <dbReference type="SAM" id="Phobius"/>
    </source>
</evidence>
<dbReference type="Proteomes" id="UP000196402">
    <property type="component" value="Unassembled WGS sequence"/>
</dbReference>
<sequence length="316" mass="36598">MCSQGPNEENYEFFEDIENYIENVKSTETTAALPNAEIKCRSFMEAYGSRFTAKETAKTICEQFINLHNSLKGPECNLYSDPIYKKCCKFLKYWINFKLMKSMKNEDKCVHNIYNALESHITGIDGFNINLYFEEDINKDDLNKMNILYSLYEKYIDLSTILKELSNVDKQSLLSLSTSCCTHYIEARYICDTSKNNNDSQFCRRLNIFESKYKKLYTDVDKLEPETSINFIKLSDCPNNKIISTAVTGSIVGLIPLFGILYKFTPMGQLLKSKIGILNNDINSNDEEMSKISLMEQDNEQLRFQQGTYNIKYQSL</sequence>
<evidence type="ECO:0000313" key="3">
    <source>
        <dbReference type="Proteomes" id="UP000196402"/>
    </source>
</evidence>
<dbReference type="EMBL" id="FLYH01000130">
    <property type="protein sequence ID" value="SCA59929.1"/>
    <property type="molecule type" value="Genomic_DNA"/>
</dbReference>
<dbReference type="VEuPathDB" id="PlasmoDB:PVP01_0003000"/>
<organism evidence="2 3">
    <name type="scientific">Plasmodium vivax</name>
    <name type="common">malaria parasite P. vivax</name>
    <dbReference type="NCBI Taxonomy" id="5855"/>
    <lineage>
        <taxon>Eukaryota</taxon>
        <taxon>Sar</taxon>
        <taxon>Alveolata</taxon>
        <taxon>Apicomplexa</taxon>
        <taxon>Aconoidasida</taxon>
        <taxon>Haemosporida</taxon>
        <taxon>Plasmodiidae</taxon>
        <taxon>Plasmodium</taxon>
        <taxon>Plasmodium (Plasmodium)</taxon>
    </lineage>
</organism>
<proteinExistence type="predicted"/>
<keyword evidence="1" id="KW-0812">Transmembrane</keyword>
<gene>
    <name evidence="2" type="ORF">PVT01_000054300</name>
</gene>
<accession>A0A1G4E1Q1</accession>
<dbReference type="Pfam" id="PF05795">
    <property type="entry name" value="Plasmodium_Vir"/>
    <property type="match status" value="1"/>
</dbReference>
<reference evidence="2 3" key="1">
    <citation type="submission" date="2016-07" db="EMBL/GenBank/DDBJ databases">
        <authorList>
            <consortium name="Pathogen Informatics"/>
        </authorList>
    </citation>
    <scope>NUCLEOTIDE SEQUENCE [LARGE SCALE GENOMIC DNA]</scope>
</reference>
<dbReference type="AlphaFoldDB" id="A0A1G4E1Q1"/>
<dbReference type="VEuPathDB" id="PlasmoDB:PVW1_120015000"/>
<dbReference type="VEuPathDB" id="PlasmoDB:PVX_053690"/>
<protein>
    <submittedName>
        <fullName evidence="2">VIR protein</fullName>
    </submittedName>
</protein>